<dbReference type="PROSITE" id="PS50097">
    <property type="entry name" value="BTB"/>
    <property type="match status" value="2"/>
</dbReference>
<name>A0A5J9T102_9POAL</name>
<gene>
    <name evidence="5" type="ORF">EJB05_48130</name>
</gene>
<dbReference type="OrthoDB" id="6359816at2759"/>
<evidence type="ECO:0000313" key="6">
    <source>
        <dbReference type="Proteomes" id="UP000324897"/>
    </source>
</evidence>
<evidence type="ECO:0000259" key="3">
    <source>
        <dbReference type="PROSITE" id="PS50097"/>
    </source>
</evidence>
<dbReference type="CDD" id="cd00121">
    <property type="entry name" value="MATH"/>
    <property type="match status" value="1"/>
</dbReference>
<dbReference type="Pfam" id="PF22486">
    <property type="entry name" value="MATH_2"/>
    <property type="match status" value="1"/>
</dbReference>
<evidence type="ECO:0000259" key="4">
    <source>
        <dbReference type="PROSITE" id="PS50144"/>
    </source>
</evidence>
<feature type="compositionally biased region" description="Polar residues" evidence="2">
    <location>
        <begin position="77"/>
        <end position="87"/>
    </location>
</feature>
<evidence type="ECO:0008006" key="7">
    <source>
        <dbReference type="Google" id="ProtNLM"/>
    </source>
</evidence>
<evidence type="ECO:0000313" key="5">
    <source>
        <dbReference type="EMBL" id="TVU04983.1"/>
    </source>
</evidence>
<dbReference type="InterPro" id="IPR045005">
    <property type="entry name" value="BPM1-6"/>
</dbReference>
<feature type="compositionally biased region" description="Basic residues" evidence="2">
    <location>
        <begin position="13"/>
        <end position="26"/>
    </location>
</feature>
<feature type="domain" description="BTB" evidence="3">
    <location>
        <begin position="412"/>
        <end position="477"/>
    </location>
</feature>
<dbReference type="PANTHER" id="PTHR26379">
    <property type="entry name" value="BTB/POZ AND MATH DOMAIN-CONTAINING PROTEIN 1"/>
    <property type="match status" value="1"/>
</dbReference>
<evidence type="ECO:0000256" key="2">
    <source>
        <dbReference type="SAM" id="MobiDB-lite"/>
    </source>
</evidence>
<protein>
    <recommendedName>
        <fullName evidence="7">BTB domain-containing protein</fullName>
    </recommendedName>
</protein>
<feature type="region of interest" description="Disordered" evidence="2">
    <location>
        <begin position="1"/>
        <end position="88"/>
    </location>
</feature>
<dbReference type="PROSITE" id="PS50144">
    <property type="entry name" value="MATH"/>
    <property type="match status" value="1"/>
</dbReference>
<evidence type="ECO:0000256" key="1">
    <source>
        <dbReference type="ARBA" id="ARBA00004906"/>
    </source>
</evidence>
<dbReference type="Gene3D" id="3.30.710.10">
    <property type="entry name" value="Potassium Channel Kv1.1, Chain A"/>
    <property type="match status" value="3"/>
</dbReference>
<dbReference type="InterPro" id="IPR002083">
    <property type="entry name" value="MATH/TRAF_dom"/>
</dbReference>
<dbReference type="PANTHER" id="PTHR26379:SF504">
    <property type="entry name" value="OS08G0523800 PROTEIN"/>
    <property type="match status" value="1"/>
</dbReference>
<dbReference type="SMART" id="SM00225">
    <property type="entry name" value="BTB"/>
    <property type="match status" value="2"/>
</dbReference>
<dbReference type="InterPro" id="IPR008974">
    <property type="entry name" value="TRAF-like"/>
</dbReference>
<dbReference type="Gene3D" id="2.60.210.10">
    <property type="entry name" value="Apoptosis, Tumor Necrosis Factor Receptor Associated Protein 2, Chain A"/>
    <property type="match status" value="1"/>
</dbReference>
<dbReference type="InterPro" id="IPR011333">
    <property type="entry name" value="SKP1/BTB/POZ_sf"/>
</dbReference>
<organism evidence="5 6">
    <name type="scientific">Eragrostis curvula</name>
    <name type="common">weeping love grass</name>
    <dbReference type="NCBI Taxonomy" id="38414"/>
    <lineage>
        <taxon>Eukaryota</taxon>
        <taxon>Viridiplantae</taxon>
        <taxon>Streptophyta</taxon>
        <taxon>Embryophyta</taxon>
        <taxon>Tracheophyta</taxon>
        <taxon>Spermatophyta</taxon>
        <taxon>Magnoliopsida</taxon>
        <taxon>Liliopsida</taxon>
        <taxon>Poales</taxon>
        <taxon>Poaceae</taxon>
        <taxon>PACMAD clade</taxon>
        <taxon>Chloridoideae</taxon>
        <taxon>Eragrostideae</taxon>
        <taxon>Eragrostidinae</taxon>
        <taxon>Eragrostis</taxon>
    </lineage>
</organism>
<feature type="non-terminal residue" evidence="5">
    <location>
        <position position="1"/>
    </location>
</feature>
<dbReference type="InterPro" id="IPR000210">
    <property type="entry name" value="BTB/POZ_dom"/>
</dbReference>
<dbReference type="EMBL" id="RWGY01000051">
    <property type="protein sequence ID" value="TVU04983.1"/>
    <property type="molecule type" value="Genomic_DNA"/>
</dbReference>
<keyword evidence="6" id="KW-1185">Reference proteome</keyword>
<accession>A0A5J9T102</accession>
<dbReference type="SUPFAM" id="SSF54695">
    <property type="entry name" value="POZ domain"/>
    <property type="match status" value="2"/>
</dbReference>
<dbReference type="AlphaFoldDB" id="A0A5J9T102"/>
<dbReference type="GO" id="GO:0016567">
    <property type="term" value="P:protein ubiquitination"/>
    <property type="evidence" value="ECO:0007669"/>
    <property type="project" value="InterPro"/>
</dbReference>
<dbReference type="Proteomes" id="UP000324897">
    <property type="component" value="Unassembled WGS sequence"/>
</dbReference>
<reference evidence="5 6" key="1">
    <citation type="journal article" date="2019" name="Sci. Rep.">
        <title>A high-quality genome of Eragrostis curvula grass provides insights into Poaceae evolution and supports new strategies to enhance forage quality.</title>
        <authorList>
            <person name="Carballo J."/>
            <person name="Santos B.A.C.M."/>
            <person name="Zappacosta D."/>
            <person name="Garbus I."/>
            <person name="Selva J.P."/>
            <person name="Gallo C.A."/>
            <person name="Diaz A."/>
            <person name="Albertini E."/>
            <person name="Caccamo M."/>
            <person name="Echenique V."/>
        </authorList>
    </citation>
    <scope>NUCLEOTIDE SEQUENCE [LARGE SCALE GENOMIC DNA]</scope>
    <source>
        <strain evidence="6">cv. Victoria</strain>
        <tissue evidence="5">Leaf</tissue>
    </source>
</reference>
<dbReference type="Pfam" id="PF00651">
    <property type="entry name" value="BTB"/>
    <property type="match status" value="2"/>
</dbReference>
<feature type="domain" description="MATH" evidence="4">
    <location>
        <begin position="101"/>
        <end position="226"/>
    </location>
</feature>
<dbReference type="SUPFAM" id="SSF49599">
    <property type="entry name" value="TRAF domain-like"/>
    <property type="match status" value="1"/>
</dbReference>
<comment type="pathway">
    <text evidence="1">Protein modification; protein ubiquitination.</text>
</comment>
<sequence>MFVGLGRWPSQSRNRRGGVVRRRRRGLAAEAGRSVPAVAAISGVPSEFRPGKGRGEEVPTAEEGADNGAASGAPPIATSSPHISGDQSKMAFAGRNMNSASHQFDVDYEQAKHLPIGAAMDSDAFAAGGHMWKVKLYPHGSTVPDNGEYLSIKLELANRSRTSSVSAFFEAFLMDKNGKPSPYAIRSRVWEWDMQKKSCAWPRFIALADLEEHYLSEGLISIVFAVVVVSDNSIPVPQSDVGNHLGVLLDTMDGTDVSYTIDGETLHAHRAVLAARSPVFRDELYGMVKNLLAAADRYALHRLKLLCARKLLDDVTLDTVAKAFTVAEMCPELKNKCLDFIAAEANDEFFFSEGYMQLGLNFPCILPDLRQRRFNSGHLQQPHRVRSSDMALVDRTMDSAFYQFDVEYEQVNQLAIGAAISSVAFSAAVLAARSPVFRAELLGSMAEATMPSIHEITPEIFKIVLKFIYTDAFPGDDELSASPNLKVLTFLLAASDRYALDRLKLFFANKLWDIVTVNTVSSILVWSDTYSCLELKDKCLDFIVRKDVSKSVFLTRMVTLCWFRSTLILSRS</sequence>
<proteinExistence type="predicted"/>
<comment type="caution">
    <text evidence="5">The sequence shown here is derived from an EMBL/GenBank/DDBJ whole genome shotgun (WGS) entry which is preliminary data.</text>
</comment>
<dbReference type="Gramene" id="TVU04983">
    <property type="protein sequence ID" value="TVU04983"/>
    <property type="gene ID" value="EJB05_48130"/>
</dbReference>
<feature type="domain" description="BTB" evidence="3">
    <location>
        <begin position="255"/>
        <end position="281"/>
    </location>
</feature>